<dbReference type="SUPFAM" id="SSF53474">
    <property type="entry name" value="alpha/beta-Hydrolases"/>
    <property type="match status" value="1"/>
</dbReference>
<dbReference type="RefSeq" id="WP_183373366.1">
    <property type="nucleotide sequence ID" value="NZ_BAABHL010000176.1"/>
</dbReference>
<protein>
    <submittedName>
        <fullName evidence="2">3-oxoadipate enol-lactonase</fullName>
        <ecNumber evidence="2">3.1.1.24</ecNumber>
    </submittedName>
</protein>
<dbReference type="PANTHER" id="PTHR43798">
    <property type="entry name" value="MONOACYLGLYCEROL LIPASE"/>
    <property type="match status" value="1"/>
</dbReference>
<accession>A0A840F631</accession>
<dbReference type="Gene3D" id="3.40.50.1820">
    <property type="entry name" value="alpha/beta hydrolase"/>
    <property type="match status" value="1"/>
</dbReference>
<evidence type="ECO:0000313" key="2">
    <source>
        <dbReference type="EMBL" id="MBB4138124.1"/>
    </source>
</evidence>
<keyword evidence="2" id="KW-0378">Hydrolase</keyword>
<dbReference type="Pfam" id="PF12697">
    <property type="entry name" value="Abhydrolase_6"/>
    <property type="match status" value="1"/>
</dbReference>
<feature type="domain" description="AB hydrolase-1" evidence="1">
    <location>
        <begin position="17"/>
        <end position="240"/>
    </location>
</feature>
<gene>
    <name evidence="2" type="ORF">BKA16_004749</name>
</gene>
<dbReference type="GO" id="GO:0047570">
    <property type="term" value="F:3-oxoadipate enol-lactonase activity"/>
    <property type="evidence" value="ECO:0007669"/>
    <property type="project" value="UniProtKB-EC"/>
</dbReference>
<dbReference type="Proteomes" id="UP000551501">
    <property type="component" value="Unassembled WGS sequence"/>
</dbReference>
<comment type="caution">
    <text evidence="2">The sequence shown here is derived from an EMBL/GenBank/DDBJ whole genome shotgun (WGS) entry which is preliminary data.</text>
</comment>
<evidence type="ECO:0000259" key="1">
    <source>
        <dbReference type="Pfam" id="PF12697"/>
    </source>
</evidence>
<dbReference type="AlphaFoldDB" id="A0A840F631"/>
<dbReference type="EMBL" id="JACIFP010000003">
    <property type="protein sequence ID" value="MBB4138124.1"/>
    <property type="molecule type" value="Genomic_DNA"/>
</dbReference>
<dbReference type="GO" id="GO:0016020">
    <property type="term" value="C:membrane"/>
    <property type="evidence" value="ECO:0007669"/>
    <property type="project" value="TreeGrafter"/>
</dbReference>
<organism evidence="2 3">
    <name type="scientific">Gordonia humi</name>
    <dbReference type="NCBI Taxonomy" id="686429"/>
    <lineage>
        <taxon>Bacteria</taxon>
        <taxon>Bacillati</taxon>
        <taxon>Actinomycetota</taxon>
        <taxon>Actinomycetes</taxon>
        <taxon>Mycobacteriales</taxon>
        <taxon>Gordoniaceae</taxon>
        <taxon>Gordonia</taxon>
    </lineage>
</organism>
<sequence length="261" mass="27395">MTAQPTVSVAADRRSTVVLLHSLGTDSRLWRHQVAHLEHNHHVVAPDSNGHGRTPLTGTVTVGGWVDDLHRLVSTCGPVHLVGLSMGGIQALAYAATHPGNVSSVIAANTFARLPREAAADRVQSASTAIEATGMAAYATRYLEETLTRRVDDADYTNLVSAIGSMSAAAYLASAKATFFADVTADLAAITSPTLVVIGDSDLKVPMERTQTILDNVAGSTLASIPAAGHLSCVENPSSFNDVVTEFIARVDDTSREPVGR</sequence>
<name>A0A840F631_9ACTN</name>
<reference evidence="2 3" key="1">
    <citation type="submission" date="2020-08" db="EMBL/GenBank/DDBJ databases">
        <title>Sequencing the genomes of 1000 actinobacteria strains.</title>
        <authorList>
            <person name="Klenk H.-P."/>
        </authorList>
    </citation>
    <scope>NUCLEOTIDE SEQUENCE [LARGE SCALE GENOMIC DNA]</scope>
    <source>
        <strain evidence="2 3">DSM 45298</strain>
    </source>
</reference>
<evidence type="ECO:0000313" key="3">
    <source>
        <dbReference type="Proteomes" id="UP000551501"/>
    </source>
</evidence>
<dbReference type="PRINTS" id="PR00111">
    <property type="entry name" value="ABHYDROLASE"/>
</dbReference>
<dbReference type="PANTHER" id="PTHR43798:SF33">
    <property type="entry name" value="HYDROLASE, PUTATIVE (AFU_ORTHOLOGUE AFUA_2G14860)-RELATED"/>
    <property type="match status" value="1"/>
</dbReference>
<dbReference type="InterPro" id="IPR000073">
    <property type="entry name" value="AB_hydrolase_1"/>
</dbReference>
<keyword evidence="3" id="KW-1185">Reference proteome</keyword>
<proteinExistence type="predicted"/>
<dbReference type="InterPro" id="IPR050266">
    <property type="entry name" value="AB_hydrolase_sf"/>
</dbReference>
<dbReference type="EC" id="3.1.1.24" evidence="2"/>
<dbReference type="InterPro" id="IPR029058">
    <property type="entry name" value="AB_hydrolase_fold"/>
</dbReference>